<gene>
    <name evidence="4" type="ORF">SAZU_0746</name>
</gene>
<dbReference type="SUPFAM" id="SSF51735">
    <property type="entry name" value="NAD(P)-binding Rossmann-fold domains"/>
    <property type="match status" value="1"/>
</dbReference>
<keyword evidence="1" id="KW-0560">Oxidoreductase</keyword>
<dbReference type="InterPro" id="IPR001509">
    <property type="entry name" value="Epimerase_deHydtase"/>
</dbReference>
<dbReference type="Gene3D" id="3.40.50.720">
    <property type="entry name" value="NAD(P)-binding Rossmann-like Domain"/>
    <property type="match status" value="1"/>
</dbReference>
<dbReference type="PANTHER" id="PTHR10366:SF564">
    <property type="entry name" value="STEROL-4-ALPHA-CARBOXYLATE 3-DEHYDROGENASE, DECARBOXYLATING"/>
    <property type="match status" value="1"/>
</dbReference>
<comment type="similarity">
    <text evidence="2">Belongs to the NAD(P)-dependent epimerase/dehydratase family. Dihydroflavonol-4-reductase subfamily.</text>
</comment>
<reference evidence="4" key="1">
    <citation type="journal article" date="2015" name="Genome Announc.">
        <title>Draft Genome Sequence of Thiostrepton-Producing Streptomyces azureus ATCC 14921.</title>
        <authorList>
            <person name="Sakihara K."/>
            <person name="Maeda J."/>
            <person name="Tashiro K."/>
            <person name="Fujino Y."/>
            <person name="Kuhara S."/>
            <person name="Ohshima T."/>
            <person name="Ogata S."/>
            <person name="Doi K."/>
        </authorList>
    </citation>
    <scope>NUCLEOTIDE SEQUENCE [LARGE SCALE GENOMIC DNA]</scope>
    <source>
        <strain evidence="4">ATCC14921</strain>
    </source>
</reference>
<dbReference type="Proteomes" id="UP000053859">
    <property type="component" value="Unassembled WGS sequence"/>
</dbReference>
<protein>
    <submittedName>
        <fullName evidence="4">Cinnamyl-alcohol dehydrogenase-like protein</fullName>
    </submittedName>
</protein>
<dbReference type="InterPro" id="IPR036291">
    <property type="entry name" value="NAD(P)-bd_dom_sf"/>
</dbReference>
<dbReference type="PATRIC" id="fig|146537.3.peg.787"/>
<organism evidence="4 5">
    <name type="scientific">Streptomyces azureus</name>
    <dbReference type="NCBI Taxonomy" id="146537"/>
    <lineage>
        <taxon>Bacteria</taxon>
        <taxon>Bacillati</taxon>
        <taxon>Actinomycetota</taxon>
        <taxon>Actinomycetes</taxon>
        <taxon>Kitasatosporales</taxon>
        <taxon>Streptomycetaceae</taxon>
        <taxon>Streptomyces</taxon>
    </lineage>
</organism>
<accession>A0A0K8PF40</accession>
<evidence type="ECO:0000259" key="3">
    <source>
        <dbReference type="Pfam" id="PF01370"/>
    </source>
</evidence>
<proteinExistence type="inferred from homology"/>
<dbReference type="EMBL" id="DF968200">
    <property type="protein sequence ID" value="GAP46014.1"/>
    <property type="molecule type" value="Genomic_DNA"/>
</dbReference>
<dbReference type="InterPro" id="IPR050425">
    <property type="entry name" value="NAD(P)_dehydrat-like"/>
</dbReference>
<keyword evidence="5" id="KW-1185">Reference proteome</keyword>
<evidence type="ECO:0000256" key="1">
    <source>
        <dbReference type="ARBA" id="ARBA00023002"/>
    </source>
</evidence>
<dbReference type="PANTHER" id="PTHR10366">
    <property type="entry name" value="NAD DEPENDENT EPIMERASE/DEHYDRATASE"/>
    <property type="match status" value="1"/>
</dbReference>
<dbReference type="AlphaFoldDB" id="A0A0K8PF40"/>
<evidence type="ECO:0000313" key="5">
    <source>
        <dbReference type="Proteomes" id="UP000053859"/>
    </source>
</evidence>
<evidence type="ECO:0000256" key="2">
    <source>
        <dbReference type="ARBA" id="ARBA00023445"/>
    </source>
</evidence>
<name>A0A0K8PF40_STRAJ</name>
<sequence>MSENPAGRTVLVTGGSGFVAAHLVRQLLERGYRVRATVRSTANAAKLDPLRAMRDAHPGRLDLFEADLLADGSFDEAMKGCSVVFHVASPFLMPEKIKDGRRDMLEPALHGTRNVLAGIDRTETVERLVLTSTVGAVFGDYVDVLQMDDRILSEKYFNTTSTVENNPYHHAKTVAERAAWDAAAAQDRWSMVSVNPGLILGPSLTPASDSGSLFLLDELFKGYFFYGAPDFSFTTADVRDVAAAHIAAAERPEAHGRYLVAAQEMTSFHQMSTILRTHHPRNLRLPRTALPHWPLRVLGPAFGLSQDYIRKHLGIRFRVDNRRSVEELGLTYRPIEETLLDHYRSWREQRQQRRRTGGGSGGSH</sequence>
<dbReference type="OrthoDB" id="9778052at2"/>
<dbReference type="Pfam" id="PF01370">
    <property type="entry name" value="Epimerase"/>
    <property type="match status" value="1"/>
</dbReference>
<dbReference type="FunFam" id="3.40.50.720:FF:000085">
    <property type="entry name" value="Dihydroflavonol reductase"/>
    <property type="match status" value="1"/>
</dbReference>
<dbReference type="GO" id="GO:0016616">
    <property type="term" value="F:oxidoreductase activity, acting on the CH-OH group of donors, NAD or NADP as acceptor"/>
    <property type="evidence" value="ECO:0007669"/>
    <property type="project" value="TreeGrafter"/>
</dbReference>
<dbReference type="RefSeq" id="WP_059414899.1">
    <property type="nucleotide sequence ID" value="NZ_DF968200.1"/>
</dbReference>
<evidence type="ECO:0000313" key="4">
    <source>
        <dbReference type="EMBL" id="GAP46014.1"/>
    </source>
</evidence>
<feature type="domain" description="NAD-dependent epimerase/dehydratase" evidence="3">
    <location>
        <begin position="10"/>
        <end position="255"/>
    </location>
</feature>